<dbReference type="FunFam" id="3.30.360.10:FF:000023">
    <property type="entry name" value="Inositol 2-dehydrogenase"/>
    <property type="match status" value="1"/>
</dbReference>
<gene>
    <name evidence="5" type="ORF">XD57_0994</name>
</gene>
<comment type="similarity">
    <text evidence="1">Belongs to the Gfo/Idh/MocA family.</text>
</comment>
<evidence type="ECO:0000313" key="6">
    <source>
        <dbReference type="Proteomes" id="UP000058636"/>
    </source>
</evidence>
<comment type="caution">
    <text evidence="5">The sequence shown here is derived from an EMBL/GenBank/DDBJ whole genome shotgun (WGS) entry which is preliminary data.</text>
</comment>
<organism evidence="5 6">
    <name type="scientific">Thermotoga petrophila</name>
    <dbReference type="NCBI Taxonomy" id="93929"/>
    <lineage>
        <taxon>Bacteria</taxon>
        <taxon>Thermotogati</taxon>
        <taxon>Thermotogota</taxon>
        <taxon>Thermotogae</taxon>
        <taxon>Thermotogales</taxon>
        <taxon>Thermotogaceae</taxon>
        <taxon>Thermotoga</taxon>
    </lineage>
</organism>
<feature type="domain" description="Gfo/Idh/MocA-like oxidoreductase N-terminal" evidence="3">
    <location>
        <begin position="2"/>
        <end position="120"/>
    </location>
</feature>
<dbReference type="InterPro" id="IPR036291">
    <property type="entry name" value="NAD(P)-bd_dom_sf"/>
</dbReference>
<dbReference type="SUPFAM" id="SSF55347">
    <property type="entry name" value="Glyceraldehyde-3-phosphate dehydrogenase-like, C-terminal domain"/>
    <property type="match status" value="1"/>
</dbReference>
<dbReference type="Gene3D" id="3.40.50.720">
    <property type="entry name" value="NAD(P)-binding Rossmann-like Domain"/>
    <property type="match status" value="1"/>
</dbReference>
<dbReference type="Pfam" id="PF01408">
    <property type="entry name" value="GFO_IDH_MocA"/>
    <property type="match status" value="1"/>
</dbReference>
<name>A0A101EQ97_9THEM</name>
<dbReference type="GO" id="GO:0000166">
    <property type="term" value="F:nucleotide binding"/>
    <property type="evidence" value="ECO:0007669"/>
    <property type="project" value="InterPro"/>
</dbReference>
<evidence type="ECO:0000313" key="5">
    <source>
        <dbReference type="EMBL" id="KUK22902.1"/>
    </source>
</evidence>
<dbReference type="NCBIfam" id="TIGR04380">
    <property type="entry name" value="myo_inos_iolG"/>
    <property type="match status" value="1"/>
</dbReference>
<dbReference type="SUPFAM" id="SSF51735">
    <property type="entry name" value="NAD(P)-binding Rossmann-fold domains"/>
    <property type="match status" value="1"/>
</dbReference>
<dbReference type="AlphaFoldDB" id="A0A101EQ97"/>
<proteinExistence type="inferred from homology"/>
<protein>
    <submittedName>
        <fullName evidence="5">Oxidoreductase domain protein</fullName>
    </submittedName>
</protein>
<evidence type="ECO:0000256" key="1">
    <source>
        <dbReference type="ARBA" id="ARBA00010928"/>
    </source>
</evidence>
<dbReference type="InterPro" id="IPR055170">
    <property type="entry name" value="GFO_IDH_MocA-like_dom"/>
</dbReference>
<dbReference type="PANTHER" id="PTHR42840:SF3">
    <property type="entry name" value="BINDING ROSSMANN FOLD OXIDOREDUCTASE, PUTATIVE (AFU_ORTHOLOGUE AFUA_2G10240)-RELATED"/>
    <property type="match status" value="1"/>
</dbReference>
<dbReference type="EMBL" id="LGFG01000077">
    <property type="protein sequence ID" value="KUK22902.1"/>
    <property type="molecule type" value="Genomic_DNA"/>
</dbReference>
<dbReference type="Pfam" id="PF22725">
    <property type="entry name" value="GFO_IDH_MocA_C3"/>
    <property type="match status" value="1"/>
</dbReference>
<dbReference type="Gene3D" id="3.30.360.10">
    <property type="entry name" value="Dihydrodipicolinate Reductase, domain 2"/>
    <property type="match status" value="1"/>
</dbReference>
<dbReference type="PANTHER" id="PTHR42840">
    <property type="entry name" value="NAD(P)-BINDING ROSSMANN-FOLD SUPERFAMILY PROTEIN-RELATED"/>
    <property type="match status" value="1"/>
</dbReference>
<dbReference type="GO" id="GO:0016491">
    <property type="term" value="F:oxidoreductase activity"/>
    <property type="evidence" value="ECO:0007669"/>
    <property type="project" value="UniProtKB-KW"/>
</dbReference>
<keyword evidence="2" id="KW-0560">Oxidoreductase</keyword>
<dbReference type="InterPro" id="IPR000683">
    <property type="entry name" value="Gfo/Idh/MocA-like_OxRdtase_N"/>
</dbReference>
<accession>A0A101EQ97</accession>
<sequence>MKLGIIGLGRIGTIHAENAKLLEDVELVAVSDIRIERAKEVAEKLKVKKVFASPEDLIRDPEVEAVMICSSTNTHAPLVLECARARKHVFCEKPLSLDLVEVDRMIEAMKEAGRILFVGFNRRFDRNFKKVKEAVEEGKIGTPHVLKITSRDPEPPPIEYVKVSGGIFLDMTIHDFDMARYIMGEEVEEVYASGSVLVDEEIGKAGDVDTAVVVLRFRSGALGVIDNSRKAVYGYDQRLEVFGTKGKITVDNIREDTTMLTDEQGDHGSKYLYFFLERYRESYLEELKTFVKNVAENEPPAVSGEDGRMALLLGYAAKKSLEEKRAVRLEEVIP</sequence>
<evidence type="ECO:0000256" key="2">
    <source>
        <dbReference type="ARBA" id="ARBA00023002"/>
    </source>
</evidence>
<dbReference type="InterPro" id="IPR030827">
    <property type="entry name" value="Myo_inos_IolG"/>
</dbReference>
<dbReference type="PATRIC" id="fig|93930.3.peg.2"/>
<evidence type="ECO:0000259" key="3">
    <source>
        <dbReference type="Pfam" id="PF01408"/>
    </source>
</evidence>
<evidence type="ECO:0000259" key="4">
    <source>
        <dbReference type="Pfam" id="PF22725"/>
    </source>
</evidence>
<reference evidence="5 6" key="1">
    <citation type="journal article" date="2015" name="MBio">
        <title>Genome-Resolved Metagenomic Analysis Reveals Roles for Candidate Phyla and Other Microbial Community Members in Biogeochemical Transformations in Oil Reservoirs.</title>
        <authorList>
            <person name="Hu P."/>
            <person name="Tom L."/>
            <person name="Singh A."/>
            <person name="Thomas B.C."/>
            <person name="Baker B.J."/>
            <person name="Piceno Y.M."/>
            <person name="Andersen G.L."/>
            <person name="Banfield J.F."/>
        </authorList>
    </citation>
    <scope>NUCLEOTIDE SEQUENCE [LARGE SCALE GENOMIC DNA]</scope>
    <source>
        <strain evidence="5">46_26</strain>
    </source>
</reference>
<feature type="domain" description="GFO/IDH/MocA-like oxidoreductase" evidence="4">
    <location>
        <begin position="128"/>
        <end position="248"/>
    </location>
</feature>
<dbReference type="Proteomes" id="UP000058636">
    <property type="component" value="Unassembled WGS sequence"/>
</dbReference>
<dbReference type="OMA" id="FLERYMQ"/>
<dbReference type="RefSeq" id="WP_008191990.1">
    <property type="nucleotide sequence ID" value="NZ_DAITJQ010000002.1"/>
</dbReference>